<dbReference type="RefSeq" id="WP_100211730.1">
    <property type="nucleotide sequence ID" value="NZ_CP138495.1"/>
</dbReference>
<organism evidence="2 3">
    <name type="scientific">Tenacibaculum maritimum NCIMB 2154</name>
    <dbReference type="NCBI Taxonomy" id="1349785"/>
    <lineage>
        <taxon>Bacteria</taxon>
        <taxon>Pseudomonadati</taxon>
        <taxon>Bacteroidota</taxon>
        <taxon>Flavobacteriia</taxon>
        <taxon>Flavobacteriales</taxon>
        <taxon>Flavobacteriaceae</taxon>
        <taxon>Tenacibaculum</taxon>
    </lineage>
</organism>
<keyword evidence="3" id="KW-1185">Reference proteome</keyword>
<gene>
    <name evidence="1" type="ORF">MARIT_2708</name>
    <name evidence="2" type="ORF">MARIT_2737</name>
</gene>
<dbReference type="AlphaFoldDB" id="A0A2H1ECW3"/>
<protein>
    <submittedName>
        <fullName evidence="2">Uncharacterized protein</fullName>
    </submittedName>
</protein>
<proteinExistence type="predicted"/>
<name>A0A2H1ECW3_9FLAO</name>
<dbReference type="KEGG" id="tmar:MARIT_2737"/>
<reference evidence="2 3" key="1">
    <citation type="submission" date="2016-11" db="EMBL/GenBank/DDBJ databases">
        <authorList>
            <person name="Jaros S."/>
            <person name="Januszkiewicz K."/>
            <person name="Wedrychowicz H."/>
        </authorList>
    </citation>
    <scope>NUCLEOTIDE SEQUENCE [LARGE SCALE GENOMIC DNA]</scope>
    <source>
        <strain evidence="2">NCIMB 2154T</strain>
    </source>
</reference>
<accession>A0A2H1ECW3</accession>
<dbReference type="GeneID" id="47724194"/>
<dbReference type="Proteomes" id="UP000231564">
    <property type="component" value="Chromosome MARIT"/>
</dbReference>
<dbReference type="KEGG" id="tmar:MARIT_2708"/>
<evidence type="ECO:0000313" key="1">
    <source>
        <dbReference type="EMBL" id="SFZ84350.1"/>
    </source>
</evidence>
<dbReference type="OrthoDB" id="6636600at2"/>
<dbReference type="EMBL" id="LT634361">
    <property type="protein sequence ID" value="SFZ84413.1"/>
    <property type="molecule type" value="Genomic_DNA"/>
</dbReference>
<evidence type="ECO:0000313" key="2">
    <source>
        <dbReference type="EMBL" id="SFZ84413.1"/>
    </source>
</evidence>
<evidence type="ECO:0000313" key="3">
    <source>
        <dbReference type="Proteomes" id="UP000231564"/>
    </source>
</evidence>
<dbReference type="EMBL" id="LT634361">
    <property type="protein sequence ID" value="SFZ84350.1"/>
    <property type="molecule type" value="Genomic_DNA"/>
</dbReference>
<sequence>MNQAEKIFKYPIPNYIDYFDDSEDLSITPYAVSYQYSIDNNGIGPYGFNTIKAKKLTDILFSNIKLWNGTIFKEGLQSMFGVSFYYDNSFIEEQEIELKKYFSLKKKNLLFERFGKPTTPLNTPFIFDLIQEKKFNSKKINKLLDINPNFFLNVKYSPEGGQTMLFFNEEIWSKIKEFCVENEINYSELNSIDNLKSW</sequence>